<evidence type="ECO:0000313" key="3">
    <source>
        <dbReference type="EMBL" id="MFD1564779.1"/>
    </source>
</evidence>
<dbReference type="AlphaFoldDB" id="A0ABD6BI93"/>
<feature type="transmembrane region" description="Helical" evidence="2">
    <location>
        <begin position="89"/>
        <end position="112"/>
    </location>
</feature>
<gene>
    <name evidence="3" type="ORF">ACFR99_14655</name>
</gene>
<feature type="transmembrane region" description="Helical" evidence="2">
    <location>
        <begin position="25"/>
        <end position="43"/>
    </location>
</feature>
<feature type="region of interest" description="Disordered" evidence="1">
    <location>
        <begin position="227"/>
        <end position="270"/>
    </location>
</feature>
<evidence type="ECO:0000256" key="2">
    <source>
        <dbReference type="SAM" id="Phobius"/>
    </source>
</evidence>
<dbReference type="Gene3D" id="1.10.287.1260">
    <property type="match status" value="2"/>
</dbReference>
<dbReference type="Pfam" id="PF05552">
    <property type="entry name" value="MS_channel_1st_1"/>
    <property type="match status" value="1"/>
</dbReference>
<organism evidence="3 4">
    <name type="scientific">Haloarchaeobius amylolyticus</name>
    <dbReference type="NCBI Taxonomy" id="1198296"/>
    <lineage>
        <taxon>Archaea</taxon>
        <taxon>Methanobacteriati</taxon>
        <taxon>Methanobacteriota</taxon>
        <taxon>Stenosarchaea group</taxon>
        <taxon>Halobacteria</taxon>
        <taxon>Halobacteriales</taxon>
        <taxon>Halorubellaceae</taxon>
        <taxon>Haloarchaeobius</taxon>
    </lineage>
</organism>
<dbReference type="EMBL" id="JBHUDI010000009">
    <property type="protein sequence ID" value="MFD1564779.1"/>
    <property type="molecule type" value="Genomic_DNA"/>
</dbReference>
<keyword evidence="2" id="KW-1133">Transmembrane helix</keyword>
<reference evidence="3 4" key="1">
    <citation type="journal article" date="2019" name="Int. J. Syst. Evol. Microbiol.">
        <title>The Global Catalogue of Microorganisms (GCM) 10K type strain sequencing project: providing services to taxonomists for standard genome sequencing and annotation.</title>
        <authorList>
            <consortium name="The Broad Institute Genomics Platform"/>
            <consortium name="The Broad Institute Genome Sequencing Center for Infectious Disease"/>
            <person name="Wu L."/>
            <person name="Ma J."/>
        </authorList>
    </citation>
    <scope>NUCLEOTIDE SEQUENCE [LARGE SCALE GENOMIC DNA]</scope>
    <source>
        <strain evidence="3 4">CGMCC 1.12230</strain>
    </source>
</reference>
<keyword evidence="2" id="KW-0472">Membrane</keyword>
<feature type="transmembrane region" description="Helical" evidence="2">
    <location>
        <begin position="192"/>
        <end position="212"/>
    </location>
</feature>
<comment type="caution">
    <text evidence="3">The sequence shown here is derived from an EMBL/GenBank/DDBJ whole genome shotgun (WGS) entry which is preliminary data.</text>
</comment>
<name>A0ABD6BI93_9EURY</name>
<feature type="transmembrane region" description="Helical" evidence="2">
    <location>
        <begin position="118"/>
        <end position="143"/>
    </location>
</feature>
<protein>
    <submittedName>
        <fullName evidence="3">Uncharacterized protein</fullName>
    </submittedName>
</protein>
<accession>A0ABD6BI93</accession>
<evidence type="ECO:0000256" key="1">
    <source>
        <dbReference type="SAM" id="MobiDB-lite"/>
    </source>
</evidence>
<feature type="compositionally biased region" description="Polar residues" evidence="1">
    <location>
        <begin position="235"/>
        <end position="253"/>
    </location>
</feature>
<dbReference type="Proteomes" id="UP001597076">
    <property type="component" value="Unassembled WGS sequence"/>
</dbReference>
<feature type="compositionally biased region" description="Pro residues" evidence="1">
    <location>
        <begin position="261"/>
        <end position="270"/>
    </location>
</feature>
<dbReference type="RefSeq" id="WP_390288616.1">
    <property type="nucleotide sequence ID" value="NZ_JBHUDI010000009.1"/>
</dbReference>
<keyword evidence="4" id="KW-1185">Reference proteome</keyword>
<feature type="transmembrane region" description="Helical" evidence="2">
    <location>
        <begin position="164"/>
        <end position="186"/>
    </location>
</feature>
<evidence type="ECO:0000313" key="4">
    <source>
        <dbReference type="Proteomes" id="UP001597076"/>
    </source>
</evidence>
<proteinExistence type="predicted"/>
<keyword evidence="2" id="KW-0812">Transmembrane</keyword>
<dbReference type="InterPro" id="IPR008910">
    <property type="entry name" value="MSC_TM_helix"/>
</dbReference>
<sequence>MVLRYPAQAQVPEWLQDPVAELVTFLPRLVGALVILAIGWIIGRVAAGAVRRLADGVELDRMVLETPLGRILGGTEQAVSSAFGTLAKWFVYALAILAAANALAIATLSEWISTAVSYLPAFIAGLAVIVLGFVVADFIGDAIERTRAATQTAYTTWFATGARMFLYFTAIVIGLDTMGIDVGILYVFARALAWGLGAAIAIGAGVAFGWGGKDYVADNIDRWMSRTSEVAPGESESTGSQSRAGDRTGSSPSTDREPGSEPGPGPTDDD</sequence>